<feature type="chain" id="PRO_5046274007" description="SPOR domain-containing protein" evidence="1">
    <location>
        <begin position="28"/>
        <end position="199"/>
    </location>
</feature>
<sequence>MNRRIAVVAAAVAIATLLLTGCGPQYATPDERSESFAEPVSDAVNELDSAPDDVRVRSSSDGITLEAFLGDMSYVETRAFIEEALPIVEQSPLGTLPVRLLLGHEQDGPDSGSGTLEWLGYDADRSDRYFAAVQVWLDTLADPGVQFDEPFQVQAVAVFGEISVLDDRDVDAYSAEVAVQLEQAGYVEPRIVVAAMPTP</sequence>
<reference evidence="2 3" key="1">
    <citation type="submission" date="2023-08" db="EMBL/GenBank/DDBJ databases">
        <title>Functional and genomic diversity of the sorghum phyllosphere microbiome.</title>
        <authorList>
            <person name="Shade A."/>
        </authorList>
    </citation>
    <scope>NUCLEOTIDE SEQUENCE [LARGE SCALE GENOMIC DNA]</scope>
    <source>
        <strain evidence="2 3">SORGH_AS_0445</strain>
    </source>
</reference>
<proteinExistence type="predicted"/>
<comment type="caution">
    <text evidence="2">The sequence shown here is derived from an EMBL/GenBank/DDBJ whole genome shotgun (WGS) entry which is preliminary data.</text>
</comment>
<dbReference type="RefSeq" id="WP_309691427.1">
    <property type="nucleotide sequence ID" value="NZ_JAVIZQ010000001.1"/>
</dbReference>
<organism evidence="2 3">
    <name type="scientific">Microbacterium foliorum</name>
    <dbReference type="NCBI Taxonomy" id="104336"/>
    <lineage>
        <taxon>Bacteria</taxon>
        <taxon>Bacillati</taxon>
        <taxon>Actinomycetota</taxon>
        <taxon>Actinomycetes</taxon>
        <taxon>Micrococcales</taxon>
        <taxon>Microbacteriaceae</taxon>
        <taxon>Microbacterium</taxon>
    </lineage>
</organism>
<dbReference type="EMBL" id="JAVIZQ010000001">
    <property type="protein sequence ID" value="MDR6142896.1"/>
    <property type="molecule type" value="Genomic_DNA"/>
</dbReference>
<evidence type="ECO:0000313" key="2">
    <source>
        <dbReference type="EMBL" id="MDR6142896.1"/>
    </source>
</evidence>
<dbReference type="Proteomes" id="UP001249291">
    <property type="component" value="Unassembled WGS sequence"/>
</dbReference>
<protein>
    <recommendedName>
        <fullName evidence="4">SPOR domain-containing protein</fullName>
    </recommendedName>
</protein>
<evidence type="ECO:0008006" key="4">
    <source>
        <dbReference type="Google" id="ProtNLM"/>
    </source>
</evidence>
<gene>
    <name evidence="2" type="ORF">QE375_002450</name>
</gene>
<evidence type="ECO:0000256" key="1">
    <source>
        <dbReference type="SAM" id="SignalP"/>
    </source>
</evidence>
<dbReference type="PROSITE" id="PS51257">
    <property type="entry name" value="PROKAR_LIPOPROTEIN"/>
    <property type="match status" value="1"/>
</dbReference>
<name>A0ABU1HS79_9MICO</name>
<evidence type="ECO:0000313" key="3">
    <source>
        <dbReference type="Proteomes" id="UP001249291"/>
    </source>
</evidence>
<keyword evidence="1" id="KW-0732">Signal</keyword>
<feature type="signal peptide" evidence="1">
    <location>
        <begin position="1"/>
        <end position="27"/>
    </location>
</feature>
<keyword evidence="3" id="KW-1185">Reference proteome</keyword>
<accession>A0ABU1HS79</accession>